<sequence>MQVRWFACLLVFLAFFTLSLNAAGPPDTTSVNAHAPTKTEGAHSTPVASGHDNTKAKQDVATGHGGKKGEDGGSTSEHGSEGQEEEGNHRFSDFAPHGSIFFYLFTTITATLNICCSAAVIYTSYTDYQEIKYQNAHLRKKPHLSSSIRFPFYIAMLDLFLGFVTLFMVSDTMYFDELPSSKVCAVIGGIMYLGILVEMTVVGTVAAVTYLQLALKIDIYLGRWDWKVWVACVLSCLTIAVIGIATDGFGPDLYWCLVNEHTEAGHVFLKLFLGIHYAVLAIVLVSYLGVLFNMVRNPSAHHDHGPAHESGKIKRTITVGVRRTLTVREAVLHHQKHTEHLGMALFLHVFHFTPAIIHMILQLKNYHRAWVYVLAAAFIQLGGVLNGFEVFMHRKKPHARHRYKNLEEEYPVEELPRIPSH</sequence>
<keyword evidence="6" id="KW-1185">Reference proteome</keyword>
<feature type="transmembrane region" description="Helical" evidence="2">
    <location>
        <begin position="190"/>
        <end position="214"/>
    </location>
</feature>
<reference evidence="4 6" key="1">
    <citation type="submission" date="2016-07" db="EMBL/GenBank/DDBJ databases">
        <title>Pervasive Adenine N6-methylation of Active Genes in Fungi.</title>
        <authorList>
            <consortium name="DOE Joint Genome Institute"/>
            <person name="Mondo S.J."/>
            <person name="Dannebaum R.O."/>
            <person name="Kuo R.C."/>
            <person name="Labutti K."/>
            <person name="Haridas S."/>
            <person name="Kuo A."/>
            <person name="Salamov A."/>
            <person name="Ahrendt S.R."/>
            <person name="Lipzen A."/>
            <person name="Sullivan W."/>
            <person name="Andreopoulos W.B."/>
            <person name="Clum A."/>
            <person name="Lindquist E."/>
            <person name="Daum C."/>
            <person name="Ramamoorthy G.K."/>
            <person name="Gryganskyi A."/>
            <person name="Culley D."/>
            <person name="Magnuson J.K."/>
            <person name="James T.Y."/>
            <person name="O'Malley M.A."/>
            <person name="Stajich J.E."/>
            <person name="Spatafora J.W."/>
            <person name="Visel A."/>
            <person name="Grigoriev I.V."/>
        </authorList>
    </citation>
    <scope>NUCLEOTIDE SEQUENCE [LARGE SCALE GENOMIC DNA]</scope>
    <source>
        <strain evidence="4 6">CBS 931.73</strain>
    </source>
</reference>
<feature type="transmembrane region" description="Helical" evidence="2">
    <location>
        <begin position="369"/>
        <end position="392"/>
    </location>
</feature>
<evidence type="ECO:0000313" key="4">
    <source>
        <dbReference type="EMBL" id="ORX77731.1"/>
    </source>
</evidence>
<feature type="transmembrane region" description="Helical" evidence="2">
    <location>
        <begin position="150"/>
        <end position="170"/>
    </location>
</feature>
<comment type="caution">
    <text evidence="4">The sequence shown here is derived from an EMBL/GenBank/DDBJ whole genome shotgun (WGS) entry which is preliminary data.</text>
</comment>
<feature type="region of interest" description="Disordered" evidence="1">
    <location>
        <begin position="28"/>
        <end position="89"/>
    </location>
</feature>
<organism evidence="4 6">
    <name type="scientific">Basidiobolus meristosporus CBS 931.73</name>
    <dbReference type="NCBI Taxonomy" id="1314790"/>
    <lineage>
        <taxon>Eukaryota</taxon>
        <taxon>Fungi</taxon>
        <taxon>Fungi incertae sedis</taxon>
        <taxon>Zoopagomycota</taxon>
        <taxon>Entomophthoromycotina</taxon>
        <taxon>Basidiobolomycetes</taxon>
        <taxon>Basidiobolales</taxon>
        <taxon>Basidiobolaceae</taxon>
        <taxon>Basidiobolus</taxon>
    </lineage>
</organism>
<evidence type="ECO:0000256" key="2">
    <source>
        <dbReference type="SAM" id="Phobius"/>
    </source>
</evidence>
<proteinExistence type="predicted"/>
<accession>A0A1Y1WVZ6</accession>
<protein>
    <recommendedName>
        <fullName evidence="7">G-protein coupled receptors family 1 profile domain-containing protein</fullName>
    </recommendedName>
</protein>
<keyword evidence="2" id="KW-1133">Transmembrane helix</keyword>
<gene>
    <name evidence="5" type="ORF">K493DRAFT_315458</name>
    <name evidence="4" type="ORF">K493DRAFT_321331</name>
</gene>
<feature type="transmembrane region" description="Helical" evidence="2">
    <location>
        <begin position="341"/>
        <end position="363"/>
    </location>
</feature>
<feature type="compositionally biased region" description="Basic and acidic residues" evidence="1">
    <location>
        <begin position="78"/>
        <end position="89"/>
    </location>
</feature>
<dbReference type="SUPFAM" id="SSF81321">
    <property type="entry name" value="Family A G protein-coupled receptor-like"/>
    <property type="match status" value="1"/>
</dbReference>
<dbReference type="EMBL" id="MCFE01000860">
    <property type="protein sequence ID" value="ORX77731.1"/>
    <property type="molecule type" value="Genomic_DNA"/>
</dbReference>
<dbReference type="Proteomes" id="UP000193498">
    <property type="component" value="Unassembled WGS sequence"/>
</dbReference>
<evidence type="ECO:0000256" key="1">
    <source>
        <dbReference type="SAM" id="MobiDB-lite"/>
    </source>
</evidence>
<evidence type="ECO:0000256" key="3">
    <source>
        <dbReference type="SAM" id="SignalP"/>
    </source>
</evidence>
<keyword evidence="2" id="KW-0472">Membrane</keyword>
<dbReference type="EMBL" id="MCFE01000203">
    <property type="protein sequence ID" value="ORX94474.1"/>
    <property type="molecule type" value="Genomic_DNA"/>
</dbReference>
<keyword evidence="2" id="KW-0812">Transmembrane</keyword>
<feature type="transmembrane region" description="Helical" evidence="2">
    <location>
        <begin position="100"/>
        <end position="122"/>
    </location>
</feature>
<keyword evidence="3" id="KW-0732">Signal</keyword>
<evidence type="ECO:0008006" key="7">
    <source>
        <dbReference type="Google" id="ProtNLM"/>
    </source>
</evidence>
<feature type="chain" id="PRO_5011907624" description="G-protein coupled receptors family 1 profile domain-containing protein" evidence="3">
    <location>
        <begin position="24"/>
        <end position="421"/>
    </location>
</feature>
<evidence type="ECO:0000313" key="6">
    <source>
        <dbReference type="Proteomes" id="UP000193498"/>
    </source>
</evidence>
<feature type="transmembrane region" description="Helical" evidence="2">
    <location>
        <begin position="267"/>
        <end position="292"/>
    </location>
</feature>
<dbReference type="Gene3D" id="1.20.1070.10">
    <property type="entry name" value="Rhodopsin 7-helix transmembrane proteins"/>
    <property type="match status" value="1"/>
</dbReference>
<feature type="signal peptide" evidence="3">
    <location>
        <begin position="1"/>
        <end position="23"/>
    </location>
</feature>
<feature type="transmembrane region" description="Helical" evidence="2">
    <location>
        <begin position="226"/>
        <end position="245"/>
    </location>
</feature>
<dbReference type="OrthoDB" id="5591953at2759"/>
<name>A0A1Y1WVZ6_9FUNG</name>
<dbReference type="InParanoid" id="A0A1Y1WVZ6"/>
<evidence type="ECO:0000313" key="5">
    <source>
        <dbReference type="EMBL" id="ORX94474.1"/>
    </source>
</evidence>
<dbReference type="AlphaFoldDB" id="A0A1Y1WVZ6"/>